<comment type="caution">
    <text evidence="3">The sequence shown here is derived from an EMBL/GenBank/DDBJ whole genome shotgun (WGS) entry which is preliminary data.</text>
</comment>
<dbReference type="PROSITE" id="PS51257">
    <property type="entry name" value="PROKAR_LIPOPROTEIN"/>
    <property type="match status" value="1"/>
</dbReference>
<feature type="signal peptide" evidence="2">
    <location>
        <begin position="1"/>
        <end position="20"/>
    </location>
</feature>
<evidence type="ECO:0000256" key="2">
    <source>
        <dbReference type="SAM" id="SignalP"/>
    </source>
</evidence>
<protein>
    <recommendedName>
        <fullName evidence="5">Lipoprotein</fullName>
    </recommendedName>
</protein>
<proteinExistence type="predicted"/>
<gene>
    <name evidence="3" type="ORF">V0U35_09245</name>
</gene>
<keyword evidence="1" id="KW-0472">Membrane</keyword>
<sequence length="228" mass="24453">MKKAIVSAFIVMFATGCAMSGMTSFGNQPTVNFENQSFEFQSAEDAGVLSEVLAVTLYDDEGFIPGDPNWIQVTLRVSNNSDSTIHVTEVRQQLGTGAILQVASSGLELLDQPSTARMVVEGATLSAGGMIVGAFVFPPATLIAGGIGAYRWLSRMDRQERVTEAFRRRSLAMGSLPPGGNITGLVWVPALEDFSGMLVVVQKQGDTRTLILQRSYNDALAANEVELD</sequence>
<evidence type="ECO:0000256" key="1">
    <source>
        <dbReference type="SAM" id="Phobius"/>
    </source>
</evidence>
<reference evidence="3 4" key="1">
    <citation type="submission" date="2024-01" db="EMBL/GenBank/DDBJ databases">
        <title>Hyphobacterium bacterium isolated from marine sediment.</title>
        <authorList>
            <person name="Zhao S."/>
        </authorList>
    </citation>
    <scope>NUCLEOTIDE SEQUENCE [LARGE SCALE GENOMIC DNA]</scope>
    <source>
        <strain evidence="3 4">Y60-23</strain>
    </source>
</reference>
<evidence type="ECO:0008006" key="5">
    <source>
        <dbReference type="Google" id="ProtNLM"/>
    </source>
</evidence>
<organism evidence="3 4">
    <name type="scientific">Hyphobacterium marinum</name>
    <dbReference type="NCBI Taxonomy" id="3116574"/>
    <lineage>
        <taxon>Bacteria</taxon>
        <taxon>Pseudomonadati</taxon>
        <taxon>Pseudomonadota</taxon>
        <taxon>Alphaproteobacteria</taxon>
        <taxon>Maricaulales</taxon>
        <taxon>Maricaulaceae</taxon>
        <taxon>Hyphobacterium</taxon>
    </lineage>
</organism>
<feature type="transmembrane region" description="Helical" evidence="1">
    <location>
        <begin position="127"/>
        <end position="153"/>
    </location>
</feature>
<dbReference type="EMBL" id="JAZDRO010000003">
    <property type="protein sequence ID" value="MEE2566864.1"/>
    <property type="molecule type" value="Genomic_DNA"/>
</dbReference>
<dbReference type="RefSeq" id="WP_330196415.1">
    <property type="nucleotide sequence ID" value="NZ_JAZDRO010000003.1"/>
</dbReference>
<keyword evidence="4" id="KW-1185">Reference proteome</keyword>
<keyword evidence="1" id="KW-0812">Transmembrane</keyword>
<evidence type="ECO:0000313" key="3">
    <source>
        <dbReference type="EMBL" id="MEE2566864.1"/>
    </source>
</evidence>
<name>A0ABU7LZ70_9PROT</name>
<accession>A0ABU7LZ70</accession>
<feature type="chain" id="PRO_5047299272" description="Lipoprotein" evidence="2">
    <location>
        <begin position="21"/>
        <end position="228"/>
    </location>
</feature>
<keyword evidence="2" id="KW-0732">Signal</keyword>
<dbReference type="Proteomes" id="UP001310692">
    <property type="component" value="Unassembled WGS sequence"/>
</dbReference>
<evidence type="ECO:0000313" key="4">
    <source>
        <dbReference type="Proteomes" id="UP001310692"/>
    </source>
</evidence>
<keyword evidence="1" id="KW-1133">Transmembrane helix</keyword>